<reference evidence="2 3" key="1">
    <citation type="submission" date="2021-01" db="EMBL/GenBank/DDBJ databases">
        <title>Whole genome shotgun sequence of Planotetraspora mira NBRC 15435.</title>
        <authorList>
            <person name="Komaki H."/>
            <person name="Tamura T."/>
        </authorList>
    </citation>
    <scope>NUCLEOTIDE SEQUENCE [LARGE SCALE GENOMIC DNA]</scope>
    <source>
        <strain evidence="2 3">NBRC 15435</strain>
    </source>
</reference>
<accession>A0A8J3TKM3</accession>
<dbReference type="SUPFAM" id="SSF48239">
    <property type="entry name" value="Terpenoid cyclases/Protein prenyltransferases"/>
    <property type="match status" value="1"/>
</dbReference>
<dbReference type="InterPro" id="IPR050148">
    <property type="entry name" value="Terpene_synthase-like"/>
</dbReference>
<protein>
    <recommendedName>
        <fullName evidence="1">Squalene cyclase C-terminal domain-containing protein</fullName>
    </recommendedName>
</protein>
<dbReference type="AlphaFoldDB" id="A0A8J3TKM3"/>
<keyword evidence="3" id="KW-1185">Reference proteome</keyword>
<feature type="domain" description="Squalene cyclase C-terminal" evidence="1">
    <location>
        <begin position="356"/>
        <end position="453"/>
    </location>
</feature>
<dbReference type="GO" id="GO:0000287">
    <property type="term" value="F:magnesium ion binding"/>
    <property type="evidence" value="ECO:0007669"/>
    <property type="project" value="TreeGrafter"/>
</dbReference>
<dbReference type="GO" id="GO:0010333">
    <property type="term" value="F:terpene synthase activity"/>
    <property type="evidence" value="ECO:0007669"/>
    <property type="project" value="InterPro"/>
</dbReference>
<evidence type="ECO:0000259" key="1">
    <source>
        <dbReference type="Pfam" id="PF13243"/>
    </source>
</evidence>
<dbReference type="PANTHER" id="PTHR31739:SF25">
    <property type="entry name" value="(E,E)-GERANYLLINALOOL SYNTHASE"/>
    <property type="match status" value="1"/>
</dbReference>
<proteinExistence type="predicted"/>
<dbReference type="Gene3D" id="1.50.10.160">
    <property type="match status" value="1"/>
</dbReference>
<dbReference type="RefSeq" id="WP_203952893.1">
    <property type="nucleotide sequence ID" value="NZ_BOOO01000013.1"/>
</dbReference>
<dbReference type="InterPro" id="IPR032696">
    <property type="entry name" value="SQ_cyclase_C"/>
</dbReference>
<organism evidence="2 3">
    <name type="scientific">Planotetraspora mira</name>
    <dbReference type="NCBI Taxonomy" id="58121"/>
    <lineage>
        <taxon>Bacteria</taxon>
        <taxon>Bacillati</taxon>
        <taxon>Actinomycetota</taxon>
        <taxon>Actinomycetes</taxon>
        <taxon>Streptosporangiales</taxon>
        <taxon>Streptosporangiaceae</taxon>
        <taxon>Planotetraspora</taxon>
    </lineage>
</organism>
<dbReference type="Proteomes" id="UP000650628">
    <property type="component" value="Unassembled WGS sequence"/>
</dbReference>
<evidence type="ECO:0000313" key="3">
    <source>
        <dbReference type="Proteomes" id="UP000650628"/>
    </source>
</evidence>
<comment type="caution">
    <text evidence="2">The sequence shown here is derived from an EMBL/GenBank/DDBJ whole genome shotgun (WGS) entry which is preliminary data.</text>
</comment>
<name>A0A8J3TKM3_9ACTN</name>
<dbReference type="GO" id="GO:0016102">
    <property type="term" value="P:diterpenoid biosynthetic process"/>
    <property type="evidence" value="ECO:0007669"/>
    <property type="project" value="TreeGrafter"/>
</dbReference>
<gene>
    <name evidence="2" type="ORF">Pmi06nite_23120</name>
</gene>
<dbReference type="EMBL" id="BOOO01000013">
    <property type="protein sequence ID" value="GII28870.1"/>
    <property type="molecule type" value="Genomic_DNA"/>
</dbReference>
<evidence type="ECO:0000313" key="2">
    <source>
        <dbReference type="EMBL" id="GII28870.1"/>
    </source>
</evidence>
<dbReference type="PANTHER" id="PTHR31739">
    <property type="entry name" value="ENT-COPALYL DIPHOSPHATE SYNTHASE, CHLOROPLASTIC"/>
    <property type="match status" value="1"/>
</dbReference>
<dbReference type="Gene3D" id="1.50.10.20">
    <property type="match status" value="1"/>
</dbReference>
<sequence length="527" mass="55444">MTDTATSSPAGTPLPSSAAEVLAGLTARPLGETSPSIYDTGRVNTLAPWLPNAGGRLRFLMSAQKADGTWGGPDGYAVIPTLSAVEALLNAGCREDVSAAEQGRLAGAAHRGLSALWSLLHRNDPARLPDTVAAELIAPALTAEVNAHLDRLASSPVSGLDAWSGGARLERPPGSAPQSLAKAREHLRVSGNAPVKLWHSLEVMGDLARAARSVVPAGGAVSCSPAATAAWLGSPPMDEPASIAYLESAGADHGGALPGIFPLYGFERIWVIATLLGAGLDVSVSGSLVTQLETTLDAGAMGGAPGLPPDADTTSAALATLARLGRPRDPARLWEFELDDHFCCWVGERTPSPTANAHVLEAFAEHVARASGDTGRHRAAIVKIVRWLADAQRRDGSWTDKWHASAYYATAHCALALDLVDRDDVVRRAVEWTLATQNADGSWGRWGGTSEETAYAIHILLRTRPGRADPRTRRAAARGHAFMRAEDPERHPALWQDKELYAPLAICRAVRLAALHIAQAAGLPSGE</sequence>
<dbReference type="Pfam" id="PF13243">
    <property type="entry name" value="SQHop_cyclase_C"/>
    <property type="match status" value="1"/>
</dbReference>
<dbReference type="InterPro" id="IPR008930">
    <property type="entry name" value="Terpenoid_cyclase/PrenylTrfase"/>
</dbReference>